<protein>
    <submittedName>
        <fullName evidence="1">Uncharacterized protein</fullName>
    </submittedName>
</protein>
<sequence>MHTPYSLRTCLSVVHRKIVRHLAPYAIAKCQYNTYANLQRGCNAEFASEVRSIMKHPLQVAQAAQAATEYYYVLANPQIRHNPHYLPLLSDEELAYIFAYVHNAREGSSFSKIFMAKYSSNEGQALNVGADQYILNDAIALSKRNVAWMGMLKTIMGGLNKLGKYSWDVKPVLKMANLSSSSSLL</sequence>
<gene>
    <name evidence="1" type="ORF">HK097_006116</name>
</gene>
<dbReference type="AlphaFoldDB" id="A0AAD5SCV2"/>
<dbReference type="Proteomes" id="UP001212841">
    <property type="component" value="Unassembled WGS sequence"/>
</dbReference>
<organism evidence="1 2">
    <name type="scientific">Rhizophlyctis rosea</name>
    <dbReference type="NCBI Taxonomy" id="64517"/>
    <lineage>
        <taxon>Eukaryota</taxon>
        <taxon>Fungi</taxon>
        <taxon>Fungi incertae sedis</taxon>
        <taxon>Chytridiomycota</taxon>
        <taxon>Chytridiomycota incertae sedis</taxon>
        <taxon>Chytridiomycetes</taxon>
        <taxon>Rhizophlyctidales</taxon>
        <taxon>Rhizophlyctidaceae</taxon>
        <taxon>Rhizophlyctis</taxon>
    </lineage>
</organism>
<keyword evidence="2" id="KW-1185">Reference proteome</keyword>
<dbReference type="EMBL" id="JADGJD010000287">
    <property type="protein sequence ID" value="KAJ3052514.1"/>
    <property type="molecule type" value="Genomic_DNA"/>
</dbReference>
<accession>A0AAD5SCV2</accession>
<proteinExistence type="predicted"/>
<evidence type="ECO:0000313" key="2">
    <source>
        <dbReference type="Proteomes" id="UP001212841"/>
    </source>
</evidence>
<evidence type="ECO:0000313" key="1">
    <source>
        <dbReference type="EMBL" id="KAJ3052514.1"/>
    </source>
</evidence>
<reference evidence="1" key="1">
    <citation type="submission" date="2020-05" db="EMBL/GenBank/DDBJ databases">
        <title>Phylogenomic resolution of chytrid fungi.</title>
        <authorList>
            <person name="Stajich J.E."/>
            <person name="Amses K."/>
            <person name="Simmons R."/>
            <person name="Seto K."/>
            <person name="Myers J."/>
            <person name="Bonds A."/>
            <person name="Quandt C.A."/>
            <person name="Barry K."/>
            <person name="Liu P."/>
            <person name="Grigoriev I."/>
            <person name="Longcore J.E."/>
            <person name="James T.Y."/>
        </authorList>
    </citation>
    <scope>NUCLEOTIDE SEQUENCE</scope>
    <source>
        <strain evidence="1">JEL0318</strain>
    </source>
</reference>
<name>A0AAD5SCV2_9FUNG</name>
<comment type="caution">
    <text evidence="1">The sequence shown here is derived from an EMBL/GenBank/DDBJ whole genome shotgun (WGS) entry which is preliminary data.</text>
</comment>